<name>A0ABP9J381_9ACTN</name>
<keyword evidence="4" id="KW-1185">Reference proteome</keyword>
<dbReference type="PANTHER" id="PTHR33824">
    <property type="entry name" value="POLYKETIDE CYCLASE/DEHYDRASE AND LIPID TRANSPORT SUPERFAMILY PROTEIN"/>
    <property type="match status" value="1"/>
</dbReference>
<dbReference type="InterPro" id="IPR005031">
    <property type="entry name" value="COQ10_START"/>
</dbReference>
<sequence>MPTVEEVVEIAVPVRTAYNQWTQFKSFPRFMSVVKRVEQINPALTHWVIGLGPVHREFKAQIVEQHPDSHLVWQSLGRSPSHRGRVSFRSVAADRTEVTVRLETTRPGLADTATHALGLTRRVVRAELRNFKEYIEGVGEESGAWRASIHNGHVQPVEPEPPRSRVPRWPVG</sequence>
<protein>
    <submittedName>
        <fullName evidence="3">SRPBCC family protein</fullName>
    </submittedName>
</protein>
<accession>A0ABP9J381</accession>
<feature type="region of interest" description="Disordered" evidence="1">
    <location>
        <begin position="151"/>
        <end position="172"/>
    </location>
</feature>
<evidence type="ECO:0000256" key="1">
    <source>
        <dbReference type="SAM" id="MobiDB-lite"/>
    </source>
</evidence>
<proteinExistence type="predicted"/>
<evidence type="ECO:0000259" key="2">
    <source>
        <dbReference type="Pfam" id="PF03364"/>
    </source>
</evidence>
<dbReference type="SUPFAM" id="SSF55961">
    <property type="entry name" value="Bet v1-like"/>
    <property type="match status" value="1"/>
</dbReference>
<evidence type="ECO:0000313" key="4">
    <source>
        <dbReference type="Proteomes" id="UP001501759"/>
    </source>
</evidence>
<comment type="caution">
    <text evidence="3">The sequence shown here is derived from an EMBL/GenBank/DDBJ whole genome shotgun (WGS) entry which is preliminary data.</text>
</comment>
<dbReference type="Gene3D" id="3.30.530.20">
    <property type="match status" value="1"/>
</dbReference>
<dbReference type="Proteomes" id="UP001501759">
    <property type="component" value="Unassembled WGS sequence"/>
</dbReference>
<organism evidence="3 4">
    <name type="scientific">Streptomyces siamensis</name>
    <dbReference type="NCBI Taxonomy" id="1274986"/>
    <lineage>
        <taxon>Bacteria</taxon>
        <taxon>Bacillati</taxon>
        <taxon>Actinomycetota</taxon>
        <taxon>Actinomycetes</taxon>
        <taxon>Kitasatosporales</taxon>
        <taxon>Streptomycetaceae</taxon>
        <taxon>Streptomyces</taxon>
    </lineage>
</organism>
<reference evidence="4" key="1">
    <citation type="journal article" date="2019" name="Int. J. Syst. Evol. Microbiol.">
        <title>The Global Catalogue of Microorganisms (GCM) 10K type strain sequencing project: providing services to taxonomists for standard genome sequencing and annotation.</title>
        <authorList>
            <consortium name="The Broad Institute Genomics Platform"/>
            <consortium name="The Broad Institute Genome Sequencing Center for Infectious Disease"/>
            <person name="Wu L."/>
            <person name="Ma J."/>
        </authorList>
    </citation>
    <scope>NUCLEOTIDE SEQUENCE [LARGE SCALE GENOMIC DNA]</scope>
    <source>
        <strain evidence="4">JCM 18409</strain>
    </source>
</reference>
<feature type="domain" description="Coenzyme Q-binding protein COQ10 START" evidence="2">
    <location>
        <begin position="10"/>
        <end position="104"/>
    </location>
</feature>
<evidence type="ECO:0000313" key="3">
    <source>
        <dbReference type="EMBL" id="GAA5017775.1"/>
    </source>
</evidence>
<dbReference type="PANTHER" id="PTHR33824:SF7">
    <property type="entry name" value="POLYKETIDE CYCLASE_DEHYDRASE AND LIPID TRANSPORT SUPERFAMILY PROTEIN"/>
    <property type="match status" value="1"/>
</dbReference>
<dbReference type="CDD" id="cd07817">
    <property type="entry name" value="SRPBCC_8"/>
    <property type="match status" value="1"/>
</dbReference>
<gene>
    <name evidence="3" type="ORF">GCM10023335_44660</name>
</gene>
<dbReference type="InterPro" id="IPR047137">
    <property type="entry name" value="ORF3"/>
</dbReference>
<dbReference type="InterPro" id="IPR023393">
    <property type="entry name" value="START-like_dom_sf"/>
</dbReference>
<dbReference type="RefSeq" id="WP_345651937.1">
    <property type="nucleotide sequence ID" value="NZ_BAABKB010000016.1"/>
</dbReference>
<dbReference type="EMBL" id="BAABKB010000016">
    <property type="protein sequence ID" value="GAA5017775.1"/>
    <property type="molecule type" value="Genomic_DNA"/>
</dbReference>
<dbReference type="Pfam" id="PF03364">
    <property type="entry name" value="Polyketide_cyc"/>
    <property type="match status" value="1"/>
</dbReference>